<dbReference type="RefSeq" id="XP_022822048.1">
    <property type="nucleotide sequence ID" value="XM_022966280.1"/>
</dbReference>
<evidence type="ECO:0000313" key="1">
    <source>
        <dbReference type="Proteomes" id="UP000301870"/>
    </source>
</evidence>
<reference evidence="2" key="1">
    <citation type="submission" date="2025-08" db="UniProtKB">
        <authorList>
            <consortium name="RefSeq"/>
        </authorList>
    </citation>
    <scope>IDENTIFICATION</scope>
    <source>
        <strain evidence="2">Ishihara</strain>
        <tissue evidence="2">Whole body</tissue>
    </source>
</reference>
<gene>
    <name evidence="2" type="primary">LOC111353312</name>
</gene>
<dbReference type="KEGG" id="sliu:111353312"/>
<sequence length="251" mass="27975">MECCYQPNCEEYAVTPMLVAPAPPCAPKYCDEEPACMPCLPRCQKPVYYCCTKEPPPKRDYYCCTKVAPKRDCCPLPPQTVCCPVSPQTVCCRPRSTPPRHDSCGHGGHGGHGGHPPPQPQQQACNSCCAQPPPNKPVKTKYIIPCYRYEDGRITNQPTVLMRRACEVACGARPRRKPFVCSSYSADPYNEIRRFHSEDERGNCCYHFERKKPPKDSPGSGCTAFGPCQACYTDCVFARAVDSPDCCYYCT</sequence>
<dbReference type="GeneID" id="111353312"/>
<accession>A0A9J7E0L1</accession>
<organism evidence="1 2">
    <name type="scientific">Spodoptera litura</name>
    <name type="common">Asian cotton leafworm</name>
    <dbReference type="NCBI Taxonomy" id="69820"/>
    <lineage>
        <taxon>Eukaryota</taxon>
        <taxon>Metazoa</taxon>
        <taxon>Ecdysozoa</taxon>
        <taxon>Arthropoda</taxon>
        <taxon>Hexapoda</taxon>
        <taxon>Insecta</taxon>
        <taxon>Pterygota</taxon>
        <taxon>Neoptera</taxon>
        <taxon>Endopterygota</taxon>
        <taxon>Lepidoptera</taxon>
        <taxon>Glossata</taxon>
        <taxon>Ditrysia</taxon>
        <taxon>Noctuoidea</taxon>
        <taxon>Noctuidae</taxon>
        <taxon>Amphipyrinae</taxon>
        <taxon>Spodoptera</taxon>
    </lineage>
</organism>
<dbReference type="Proteomes" id="UP000301870">
    <property type="component" value="Chromosome 16"/>
</dbReference>
<dbReference type="AlphaFoldDB" id="A0A9J7E0L1"/>
<proteinExistence type="predicted"/>
<name>A0A9J7E0L1_SPOLT</name>
<protein>
    <submittedName>
        <fullName evidence="2">Keratin-associated protein 10-8-like isoform X1</fullName>
    </submittedName>
</protein>
<evidence type="ECO:0000313" key="2">
    <source>
        <dbReference type="RefSeq" id="XP_022822048.1"/>
    </source>
</evidence>
<keyword evidence="1" id="KW-1185">Reference proteome</keyword>